<dbReference type="PROSITE" id="PS50041">
    <property type="entry name" value="C_TYPE_LECTIN_2"/>
    <property type="match status" value="1"/>
</dbReference>
<dbReference type="Proteomes" id="UP000298663">
    <property type="component" value="Unassembled WGS sequence"/>
</dbReference>
<dbReference type="PANTHER" id="PTHR22991:SF44">
    <property type="entry name" value="C-TYPE LECTIN-RELATED"/>
    <property type="match status" value="1"/>
</dbReference>
<proteinExistence type="predicted"/>
<reference evidence="4 5" key="2">
    <citation type="journal article" date="2019" name="G3 (Bethesda)">
        <title>Hybrid Assembly of the Genome of the Entomopathogenic Nematode Steinernema carpocapsae Identifies the X-Chromosome.</title>
        <authorList>
            <person name="Serra L."/>
            <person name="Macchietto M."/>
            <person name="Macias-Munoz A."/>
            <person name="McGill C.J."/>
            <person name="Rodriguez I.M."/>
            <person name="Rodriguez B."/>
            <person name="Murad R."/>
            <person name="Mortazavi A."/>
        </authorList>
    </citation>
    <scope>NUCLEOTIDE SEQUENCE [LARGE SCALE GENOMIC DNA]</scope>
    <source>
        <strain evidence="4 5">ALL</strain>
    </source>
</reference>
<evidence type="ECO:0000256" key="2">
    <source>
        <dbReference type="SAM" id="SignalP"/>
    </source>
</evidence>
<dbReference type="PANTHER" id="PTHR22991">
    <property type="entry name" value="PROTEIN CBG13490"/>
    <property type="match status" value="1"/>
</dbReference>
<dbReference type="InterPro" id="IPR050976">
    <property type="entry name" value="Snaclec"/>
</dbReference>
<dbReference type="SUPFAM" id="SSF56436">
    <property type="entry name" value="C-type lectin-like"/>
    <property type="match status" value="1"/>
</dbReference>
<evidence type="ECO:0000256" key="1">
    <source>
        <dbReference type="ARBA" id="ARBA00023157"/>
    </source>
</evidence>
<keyword evidence="5" id="KW-1185">Reference proteome</keyword>
<dbReference type="Gene3D" id="3.10.100.10">
    <property type="entry name" value="Mannose-Binding Protein A, subunit A"/>
    <property type="match status" value="1"/>
</dbReference>
<accession>A0A4U5MDA0</accession>
<comment type="caution">
    <text evidence="4">The sequence shown here is derived from an EMBL/GenBank/DDBJ whole genome shotgun (WGS) entry which is preliminary data.</text>
</comment>
<dbReference type="InterPro" id="IPR016186">
    <property type="entry name" value="C-type_lectin-like/link_sf"/>
</dbReference>
<feature type="chain" id="PRO_5020937379" description="C-type lectin domain-containing protein" evidence="2">
    <location>
        <begin position="18"/>
        <end position="142"/>
    </location>
</feature>
<feature type="signal peptide" evidence="2">
    <location>
        <begin position="1"/>
        <end position="17"/>
    </location>
</feature>
<organism evidence="4 5">
    <name type="scientific">Steinernema carpocapsae</name>
    <name type="common">Entomopathogenic nematode</name>
    <dbReference type="NCBI Taxonomy" id="34508"/>
    <lineage>
        <taxon>Eukaryota</taxon>
        <taxon>Metazoa</taxon>
        <taxon>Ecdysozoa</taxon>
        <taxon>Nematoda</taxon>
        <taxon>Chromadorea</taxon>
        <taxon>Rhabditida</taxon>
        <taxon>Tylenchina</taxon>
        <taxon>Panagrolaimomorpha</taxon>
        <taxon>Strongyloidoidea</taxon>
        <taxon>Steinernematidae</taxon>
        <taxon>Steinernema</taxon>
    </lineage>
</organism>
<protein>
    <recommendedName>
        <fullName evidence="3">C-type lectin domain-containing protein</fullName>
    </recommendedName>
</protein>
<keyword evidence="2" id="KW-0732">Signal</keyword>
<dbReference type="InterPro" id="IPR016187">
    <property type="entry name" value="CTDL_fold"/>
</dbReference>
<reference evidence="4 5" key="1">
    <citation type="journal article" date="2015" name="Genome Biol.">
        <title>Comparative genomics of Steinernema reveals deeply conserved gene regulatory networks.</title>
        <authorList>
            <person name="Dillman A.R."/>
            <person name="Macchietto M."/>
            <person name="Porter C.F."/>
            <person name="Rogers A."/>
            <person name="Williams B."/>
            <person name="Antoshechkin I."/>
            <person name="Lee M.M."/>
            <person name="Goodwin Z."/>
            <person name="Lu X."/>
            <person name="Lewis E.E."/>
            <person name="Goodrich-Blair H."/>
            <person name="Stock S.P."/>
            <person name="Adams B.J."/>
            <person name="Sternberg P.W."/>
            <person name="Mortazavi A."/>
        </authorList>
    </citation>
    <scope>NUCLEOTIDE SEQUENCE [LARGE SCALE GENOMIC DNA]</scope>
    <source>
        <strain evidence="4 5">ALL</strain>
    </source>
</reference>
<evidence type="ECO:0000259" key="3">
    <source>
        <dbReference type="PROSITE" id="PS50041"/>
    </source>
</evidence>
<keyword evidence="1" id="KW-1015">Disulfide bond</keyword>
<dbReference type="Pfam" id="PF00059">
    <property type="entry name" value="Lectin_C"/>
    <property type="match status" value="1"/>
</dbReference>
<dbReference type="STRING" id="34508.A0A4U5MDA0"/>
<dbReference type="OrthoDB" id="5774534at2759"/>
<sequence length="142" mass="15616">MVPCVALIFLAAPLALAIDADYQPYGDFYYAWYSGPKNFTDAENYCHGWSGTLTSVHSDGENAYVASRAEGNQLFWVGAEHPVGGDWSWTDGSAFDYNEFQGTVNSNVCVSIAFDATTKTSKWVTSACNVQLPLVCKRTWSM</sequence>
<name>A0A4U5MDA0_STECR</name>
<dbReference type="AlphaFoldDB" id="A0A4U5MDA0"/>
<evidence type="ECO:0000313" key="4">
    <source>
        <dbReference type="EMBL" id="TKR67127.1"/>
    </source>
</evidence>
<gene>
    <name evidence="4" type="ORF">L596_023329</name>
</gene>
<dbReference type="SMART" id="SM00034">
    <property type="entry name" value="CLECT"/>
    <property type="match status" value="1"/>
</dbReference>
<dbReference type="InterPro" id="IPR001304">
    <property type="entry name" value="C-type_lectin-like"/>
</dbReference>
<feature type="domain" description="C-type lectin" evidence="3">
    <location>
        <begin position="25"/>
        <end position="137"/>
    </location>
</feature>
<evidence type="ECO:0000313" key="5">
    <source>
        <dbReference type="Proteomes" id="UP000298663"/>
    </source>
</evidence>
<dbReference type="EMBL" id="AZBU02000008">
    <property type="protein sequence ID" value="TKR67127.1"/>
    <property type="molecule type" value="Genomic_DNA"/>
</dbReference>